<evidence type="ECO:0000313" key="2">
    <source>
        <dbReference type="Proteomes" id="UP000502196"/>
    </source>
</evidence>
<protein>
    <submittedName>
        <fullName evidence="1">Uncharacterized protein</fullName>
    </submittedName>
</protein>
<reference evidence="1 2" key="1">
    <citation type="submission" date="2020-04" db="EMBL/GenBank/DDBJ databases">
        <authorList>
            <person name="Hogendoorn C."/>
        </authorList>
    </citation>
    <scope>NUCLEOTIDE SEQUENCE [LARGE SCALE GENOMIC DNA]</scope>
    <source>
        <strain evidence="1">COOX1</strain>
    </source>
</reference>
<proteinExistence type="predicted"/>
<accession>A0A6F9E4T7</accession>
<dbReference type="AlphaFoldDB" id="A0A6F9E4T7"/>
<evidence type="ECO:0000313" key="1">
    <source>
        <dbReference type="EMBL" id="CAB3392771.1"/>
    </source>
</evidence>
<dbReference type="EMBL" id="LR792683">
    <property type="protein sequence ID" value="CAB3392771.1"/>
    <property type="molecule type" value="Genomic_DNA"/>
</dbReference>
<sequence length="107" mass="11949">MFSVSLRPWYLSRKVSGHPAETNLSFGKDPVRRGFSPYRSLYLVVTRDIIGLTGAGHKPVAFVIRRGEESIGAFFGYASGKRSGTPGDRRVRYGRIGRALWNPVICF</sequence>
<organism evidence="1 2">
    <name type="scientific">Kyrpidia spormannii</name>
    <dbReference type="NCBI Taxonomy" id="2055160"/>
    <lineage>
        <taxon>Bacteria</taxon>
        <taxon>Bacillati</taxon>
        <taxon>Bacillota</taxon>
        <taxon>Bacilli</taxon>
        <taxon>Bacillales</taxon>
        <taxon>Alicyclobacillaceae</taxon>
        <taxon>Kyrpidia</taxon>
    </lineage>
</organism>
<name>A0A6F9E4T7_9BACL</name>
<gene>
    <name evidence="1" type="ORF">COOX1_1577</name>
</gene>
<dbReference type="Proteomes" id="UP000502196">
    <property type="component" value="Chromosome"/>
</dbReference>